<dbReference type="OrthoDB" id="2527851at2"/>
<dbReference type="Proteomes" id="UP000199050">
    <property type="component" value="Unassembled WGS sequence"/>
</dbReference>
<keyword evidence="2" id="KW-0812">Transmembrane</keyword>
<dbReference type="AlphaFoldDB" id="A0A1G9HNU1"/>
<proteinExistence type="predicted"/>
<evidence type="ECO:0000256" key="1">
    <source>
        <dbReference type="SAM" id="MobiDB-lite"/>
    </source>
</evidence>
<organism evidence="3 4">
    <name type="scientific">Paenibacillus typhae</name>
    <dbReference type="NCBI Taxonomy" id="1174501"/>
    <lineage>
        <taxon>Bacteria</taxon>
        <taxon>Bacillati</taxon>
        <taxon>Bacillota</taxon>
        <taxon>Bacilli</taxon>
        <taxon>Bacillales</taxon>
        <taxon>Paenibacillaceae</taxon>
        <taxon>Paenibacillus</taxon>
    </lineage>
</organism>
<dbReference type="RefSeq" id="WP_139172152.1">
    <property type="nucleotide sequence ID" value="NZ_CBCSKY010000100.1"/>
</dbReference>
<dbReference type="STRING" id="1174501.SAMN05216192_1793"/>
<keyword evidence="2" id="KW-1133">Transmembrane helix</keyword>
<accession>A0A1G9HNU1</accession>
<gene>
    <name evidence="3" type="ORF">SAMN05216192_1793</name>
</gene>
<reference evidence="4" key="1">
    <citation type="submission" date="2016-10" db="EMBL/GenBank/DDBJ databases">
        <authorList>
            <person name="Varghese N."/>
            <person name="Submissions S."/>
        </authorList>
    </citation>
    <scope>NUCLEOTIDE SEQUENCE [LARGE SCALE GENOMIC DNA]</scope>
    <source>
        <strain evidence="4">CGMCC 1.11012</strain>
    </source>
</reference>
<sequence length="399" mass="44131">MMDEREPQWYEQARKGPFQDARFTDSSAEQVMRRLRTESEPARPRSRRMPRLAVMAAVILLLLAGAATLYLKLGPSGAETPAGVTLPVEDKAELTDEALKKIAEQLILKQLGRKIPFEKLEHEQRTGRVQLVYSEYSKAYAMLRLNAETGEADAYTMNAAFGAEAIDSKLISDAREKLQELGYTGEFSVTGSTRYVDYGRSPDHSVQVQNVITAADAAINFTNGAYERAYFEMDQNEVIEELKQAGLEALGMLRSSSLEDQLTRVIRTTAEGAGDEISLYYGDGRGGDTFVTFDYATSAVLDVADYALNLADLGDSRTDEERDELLLSKDNAILQSTAAVIADRLYGVKLKEDYTLIKNEPRPGVITFESHSGGPTIEAAYNMDGVMYSFSIKRASNTL</sequence>
<protein>
    <submittedName>
        <fullName evidence="3">Uncharacterized protein</fullName>
    </submittedName>
</protein>
<feature type="compositionally biased region" description="Basic and acidic residues" evidence="1">
    <location>
        <begin position="1"/>
        <end position="14"/>
    </location>
</feature>
<evidence type="ECO:0000313" key="4">
    <source>
        <dbReference type="Proteomes" id="UP000199050"/>
    </source>
</evidence>
<evidence type="ECO:0000313" key="3">
    <source>
        <dbReference type="EMBL" id="SDL14183.1"/>
    </source>
</evidence>
<feature type="transmembrane region" description="Helical" evidence="2">
    <location>
        <begin position="52"/>
        <end position="71"/>
    </location>
</feature>
<keyword evidence="4" id="KW-1185">Reference proteome</keyword>
<keyword evidence="2" id="KW-0472">Membrane</keyword>
<dbReference type="EMBL" id="FNDX01000079">
    <property type="protein sequence ID" value="SDL14183.1"/>
    <property type="molecule type" value="Genomic_DNA"/>
</dbReference>
<name>A0A1G9HNU1_9BACL</name>
<feature type="region of interest" description="Disordered" evidence="1">
    <location>
        <begin position="1"/>
        <end position="27"/>
    </location>
</feature>
<evidence type="ECO:0000256" key="2">
    <source>
        <dbReference type="SAM" id="Phobius"/>
    </source>
</evidence>